<dbReference type="EMBL" id="WPIP01000079">
    <property type="protein sequence ID" value="MVM92186.1"/>
    <property type="molecule type" value="Genomic_DNA"/>
</dbReference>
<protein>
    <submittedName>
        <fullName evidence="1">A/G-specific adenine glycosylase</fullName>
    </submittedName>
</protein>
<dbReference type="Proteomes" id="UP000439424">
    <property type="component" value="Unassembled WGS sequence"/>
</dbReference>
<sequence length="43" mass="4801">FHVEPDQKEHLAIELEGQWLSPEQAIAKGVPTAMKKLISTSRS</sequence>
<gene>
    <name evidence="1" type="ORF">GNY86_11710</name>
</gene>
<evidence type="ECO:0000313" key="1">
    <source>
        <dbReference type="EMBL" id="MVM92186.1"/>
    </source>
</evidence>
<reference evidence="1 2" key="1">
    <citation type="submission" date="2019-11" db="EMBL/GenBank/DDBJ databases">
        <title>Multidrug-resistant Acinetobacter baumannii moving toward extensively drug-resistant over fifteen years in South of Brazil.</title>
        <authorList>
            <person name="Fedrigo N.H."/>
            <person name="Cerdeira L."/>
            <person name="Fuga B."/>
            <person name="Marini P.V.B."/>
            <person name="Shinohara D.R."/>
            <person name="Carrara-Marroni F.E."/>
            <person name="Lincopan N."/>
            <person name="Tognim M.C.B."/>
        </authorList>
    </citation>
    <scope>NUCLEOTIDE SEQUENCE [LARGE SCALE GENOMIC DNA]</scope>
    <source>
        <strain evidence="1 2">Ac576</strain>
    </source>
</reference>
<evidence type="ECO:0000313" key="2">
    <source>
        <dbReference type="Proteomes" id="UP000439424"/>
    </source>
</evidence>
<feature type="non-terminal residue" evidence="1">
    <location>
        <position position="1"/>
    </location>
</feature>
<comment type="caution">
    <text evidence="1">The sequence shown here is derived from an EMBL/GenBank/DDBJ whole genome shotgun (WGS) entry which is preliminary data.</text>
</comment>
<dbReference type="AlphaFoldDB" id="A0A6I4HSS0"/>
<proteinExistence type="predicted"/>
<organism evidence="1 2">
    <name type="scientific">Acinetobacter baumannii</name>
    <dbReference type="NCBI Taxonomy" id="470"/>
    <lineage>
        <taxon>Bacteria</taxon>
        <taxon>Pseudomonadati</taxon>
        <taxon>Pseudomonadota</taxon>
        <taxon>Gammaproteobacteria</taxon>
        <taxon>Moraxellales</taxon>
        <taxon>Moraxellaceae</taxon>
        <taxon>Acinetobacter</taxon>
        <taxon>Acinetobacter calcoaceticus/baumannii complex</taxon>
    </lineage>
</organism>
<name>A0A6I4HSS0_ACIBA</name>
<accession>A0A6I4HSS0</accession>